<evidence type="ECO:0000313" key="4">
    <source>
        <dbReference type="Proteomes" id="UP000000311"/>
    </source>
</evidence>
<sequence length="50" mass="6287">KPFTCNRCGRKYKWKTSLHCHQRDECGKEPQYKCYYCNYKTKIRSNWIRH</sequence>
<keyword evidence="1" id="KW-0479">Metal-binding</keyword>
<dbReference type="InParanoid" id="E2AET9"/>
<proteinExistence type="predicted"/>
<feature type="domain" description="C2H2-type" evidence="2">
    <location>
        <begin position="3"/>
        <end position="30"/>
    </location>
</feature>
<feature type="non-terminal residue" evidence="3">
    <location>
        <position position="1"/>
    </location>
</feature>
<keyword evidence="1" id="KW-0863">Zinc-finger</keyword>
<protein>
    <submittedName>
        <fullName evidence="3">Longitudinals lacking protein, isoforms J/P/Q/S/Z</fullName>
    </submittedName>
</protein>
<feature type="non-terminal residue" evidence="3">
    <location>
        <position position="50"/>
    </location>
</feature>
<accession>E2AET9</accession>
<dbReference type="OMA" id="IRSNWIR"/>
<dbReference type="PROSITE" id="PS50157">
    <property type="entry name" value="ZINC_FINGER_C2H2_2"/>
    <property type="match status" value="1"/>
</dbReference>
<evidence type="ECO:0000256" key="1">
    <source>
        <dbReference type="PROSITE-ProRule" id="PRU00042"/>
    </source>
</evidence>
<evidence type="ECO:0000259" key="2">
    <source>
        <dbReference type="PROSITE" id="PS50157"/>
    </source>
</evidence>
<dbReference type="InterPro" id="IPR036236">
    <property type="entry name" value="Znf_C2H2_sf"/>
</dbReference>
<dbReference type="SUPFAM" id="SSF57667">
    <property type="entry name" value="beta-beta-alpha zinc fingers"/>
    <property type="match status" value="1"/>
</dbReference>
<gene>
    <name evidence="3" type="ORF">EAG_06735</name>
</gene>
<evidence type="ECO:0000313" key="3">
    <source>
        <dbReference type="EMBL" id="EFN68023.1"/>
    </source>
</evidence>
<dbReference type="Proteomes" id="UP000000311">
    <property type="component" value="Unassembled WGS sequence"/>
</dbReference>
<dbReference type="Gene3D" id="3.30.160.60">
    <property type="entry name" value="Classic Zinc Finger"/>
    <property type="match status" value="1"/>
</dbReference>
<dbReference type="AlphaFoldDB" id="E2AET9"/>
<keyword evidence="4" id="KW-1185">Reference proteome</keyword>
<reference evidence="3 4" key="1">
    <citation type="journal article" date="2010" name="Science">
        <title>Genomic comparison of the ants Camponotus floridanus and Harpegnathos saltator.</title>
        <authorList>
            <person name="Bonasio R."/>
            <person name="Zhang G."/>
            <person name="Ye C."/>
            <person name="Mutti N.S."/>
            <person name="Fang X."/>
            <person name="Qin N."/>
            <person name="Donahue G."/>
            <person name="Yang P."/>
            <person name="Li Q."/>
            <person name="Li C."/>
            <person name="Zhang P."/>
            <person name="Huang Z."/>
            <person name="Berger S.L."/>
            <person name="Reinberg D."/>
            <person name="Wang J."/>
            <person name="Liebig J."/>
        </authorList>
    </citation>
    <scope>NUCLEOTIDE SEQUENCE [LARGE SCALE GENOMIC DNA]</scope>
    <source>
        <strain evidence="4">C129</strain>
    </source>
</reference>
<dbReference type="EMBL" id="GL438951">
    <property type="protein sequence ID" value="EFN68023.1"/>
    <property type="molecule type" value="Genomic_DNA"/>
</dbReference>
<dbReference type="InterPro" id="IPR013087">
    <property type="entry name" value="Znf_C2H2_type"/>
</dbReference>
<keyword evidence="1" id="KW-0862">Zinc</keyword>
<organism evidence="4">
    <name type="scientific">Camponotus floridanus</name>
    <name type="common">Florida carpenter ant</name>
    <dbReference type="NCBI Taxonomy" id="104421"/>
    <lineage>
        <taxon>Eukaryota</taxon>
        <taxon>Metazoa</taxon>
        <taxon>Ecdysozoa</taxon>
        <taxon>Arthropoda</taxon>
        <taxon>Hexapoda</taxon>
        <taxon>Insecta</taxon>
        <taxon>Pterygota</taxon>
        <taxon>Neoptera</taxon>
        <taxon>Endopterygota</taxon>
        <taxon>Hymenoptera</taxon>
        <taxon>Apocrita</taxon>
        <taxon>Aculeata</taxon>
        <taxon>Formicoidea</taxon>
        <taxon>Formicidae</taxon>
        <taxon>Formicinae</taxon>
        <taxon>Camponotus</taxon>
    </lineage>
</organism>
<dbReference type="GO" id="GO:0008270">
    <property type="term" value="F:zinc ion binding"/>
    <property type="evidence" value="ECO:0007669"/>
    <property type="project" value="UniProtKB-KW"/>
</dbReference>
<name>E2AET9_CAMFO</name>